<sequence length="556" mass="62877">MVSGPGYKRLGTATDGLLFKYKLAKALTIVSLLAVIVMAIGSLVYPASRWNMTTDDTNTTNDLTMAPPSTAADDASTADAECQLPTELFIAKSEDGSYTPPHPDPTLLQAIRLAAPSDVENYCRNTYDRTTGFVDTAPYNTNGECGIWQQQYRELHQRRLKELEMMQQGQLDELAEPPRFISYLCREVATVGNRGCGGLADRMSGMISTFFYALLTDRAYLAHWADENPIPLEILFEKPNIDWTYDPSIVPSLFNHPDQGITYQQVDTLNQKYDVLGNTMFPDGPTQDFQDLWNGTFVEARSNRAYIIRTFKESSIYPETLAKMGLDKENTFGCLTDYLFRPTIGSRRFINAYRDLFQMESVLSIGMQVRTDDNALANPQLDHNSLEMWDYYLTCANQVASVQRKPHHKRVVYFMITDSLRLRDEFKSLNSNTTLAKQFLGQYYDETSTVVTGLPVEHIEPEQIEKYIHVENPVEVTRARMTPGVNSAVIENWLLSYADFRIISPQGYGKLAAFHSRSDNSTISLPRNAQKSRAPDCTKPEALAKYDWLATQWSLG</sequence>
<name>A0A068RWX0_9FUNG</name>
<dbReference type="EMBL" id="CBTN010000021">
    <property type="protein sequence ID" value="CDH54097.1"/>
    <property type="molecule type" value="Genomic_DNA"/>
</dbReference>
<feature type="transmembrane region" description="Helical" evidence="1">
    <location>
        <begin position="26"/>
        <end position="45"/>
    </location>
</feature>
<reference evidence="2" key="1">
    <citation type="submission" date="2013-08" db="EMBL/GenBank/DDBJ databases">
        <title>Gene expansion shapes genome architecture in the human pathogen Lichtheimia corymbifera: an evolutionary genomics analysis in the ancient terrestrial Mucorales (Mucoromycotina).</title>
        <authorList>
            <person name="Schwartze V.U."/>
            <person name="Winter S."/>
            <person name="Shelest E."/>
            <person name="Marcet-Houben M."/>
            <person name="Horn F."/>
            <person name="Wehner S."/>
            <person name="Hoffmann K."/>
            <person name="Riege K."/>
            <person name="Sammeth M."/>
            <person name="Nowrousian M."/>
            <person name="Valiante V."/>
            <person name="Linde J."/>
            <person name="Jacobsen I.D."/>
            <person name="Marz M."/>
            <person name="Brakhage A.A."/>
            <person name="Gabaldon T."/>
            <person name="Bocker S."/>
            <person name="Voigt K."/>
        </authorList>
    </citation>
    <scope>NUCLEOTIDE SEQUENCE [LARGE SCALE GENOMIC DNA]</scope>
    <source>
        <strain evidence="2">FSU 9682</strain>
    </source>
</reference>
<accession>A0A068RWX0</accession>
<keyword evidence="1" id="KW-0472">Membrane</keyword>
<protein>
    <recommendedName>
        <fullName evidence="4">Proteophosphoglycan ppg4</fullName>
    </recommendedName>
</protein>
<keyword evidence="1" id="KW-0812">Transmembrane</keyword>
<dbReference type="VEuPathDB" id="FungiDB:LCOR_05380.1"/>
<comment type="caution">
    <text evidence="2">The sequence shown here is derived from an EMBL/GenBank/DDBJ whole genome shotgun (WGS) entry which is preliminary data.</text>
</comment>
<evidence type="ECO:0000256" key="1">
    <source>
        <dbReference type="SAM" id="Phobius"/>
    </source>
</evidence>
<evidence type="ECO:0000313" key="2">
    <source>
        <dbReference type="EMBL" id="CDH54097.1"/>
    </source>
</evidence>
<dbReference type="STRING" id="1263082.A0A068RWX0"/>
<dbReference type="OrthoDB" id="428346at2759"/>
<keyword evidence="1" id="KW-1133">Transmembrane helix</keyword>
<evidence type="ECO:0000313" key="3">
    <source>
        <dbReference type="Proteomes" id="UP000027586"/>
    </source>
</evidence>
<evidence type="ECO:0008006" key="4">
    <source>
        <dbReference type="Google" id="ProtNLM"/>
    </source>
</evidence>
<proteinExistence type="predicted"/>
<dbReference type="AlphaFoldDB" id="A0A068RWX0"/>
<dbReference type="Proteomes" id="UP000027586">
    <property type="component" value="Unassembled WGS sequence"/>
</dbReference>
<keyword evidence="3" id="KW-1185">Reference proteome</keyword>
<organism evidence="2 3">
    <name type="scientific">Lichtheimia corymbifera JMRC:FSU:9682</name>
    <dbReference type="NCBI Taxonomy" id="1263082"/>
    <lineage>
        <taxon>Eukaryota</taxon>
        <taxon>Fungi</taxon>
        <taxon>Fungi incertae sedis</taxon>
        <taxon>Mucoromycota</taxon>
        <taxon>Mucoromycotina</taxon>
        <taxon>Mucoromycetes</taxon>
        <taxon>Mucorales</taxon>
        <taxon>Lichtheimiaceae</taxon>
        <taxon>Lichtheimia</taxon>
    </lineage>
</organism>
<gene>
    <name evidence="2" type="ORF">LCOR_05380.1</name>
</gene>